<reference evidence="1 2" key="1">
    <citation type="submission" date="2019-12" db="EMBL/GenBank/DDBJ databases">
        <title>Streptomyces sp. strain T44 isolated from rhizosphere soil of Broussonetia papyrifera.</title>
        <authorList>
            <person name="Mo P."/>
        </authorList>
    </citation>
    <scope>NUCLEOTIDE SEQUENCE [LARGE SCALE GENOMIC DNA]</scope>
    <source>
        <strain evidence="1 2">T44</strain>
    </source>
</reference>
<protein>
    <submittedName>
        <fullName evidence="1">Uncharacterized protein</fullName>
    </submittedName>
</protein>
<keyword evidence="2" id="KW-1185">Reference proteome</keyword>
<dbReference type="AlphaFoldDB" id="A0A6I6NCT7"/>
<evidence type="ECO:0000313" key="1">
    <source>
        <dbReference type="EMBL" id="QHA09224.1"/>
    </source>
</evidence>
<gene>
    <name evidence="1" type="ORF">GQF42_43960</name>
</gene>
<dbReference type="Proteomes" id="UP000436138">
    <property type="component" value="Chromosome"/>
</dbReference>
<proteinExistence type="predicted"/>
<name>A0A6I6NCT7_9ACTN</name>
<organism evidence="1 2">
    <name type="scientific">Streptomyces broussonetiae</name>
    <dbReference type="NCBI Taxonomy" id="2686304"/>
    <lineage>
        <taxon>Bacteria</taxon>
        <taxon>Bacillati</taxon>
        <taxon>Actinomycetota</taxon>
        <taxon>Actinomycetes</taxon>
        <taxon>Kitasatosporales</taxon>
        <taxon>Streptomycetaceae</taxon>
        <taxon>Streptomyces</taxon>
    </lineage>
</organism>
<dbReference type="KEGG" id="sbro:GQF42_43960"/>
<sequence length="89" mass="9187">MAEGGASRVEVSRPWPPGGAVQVGSTAAHCQYAAQPTPDRPEAAIIATTAADRWIGEPVRVLDLNPGTWRPRGLIGASCPGRSSPRASA</sequence>
<dbReference type="EMBL" id="CP047020">
    <property type="protein sequence ID" value="QHA09224.1"/>
    <property type="molecule type" value="Genomic_DNA"/>
</dbReference>
<evidence type="ECO:0000313" key="2">
    <source>
        <dbReference type="Proteomes" id="UP000436138"/>
    </source>
</evidence>
<accession>A0A6I6NCT7</accession>